<dbReference type="Gene3D" id="1.10.30.50">
    <property type="match status" value="1"/>
</dbReference>
<dbReference type="STRING" id="198616.SAMN05216193_11128"/>
<sequence>MSDGWSVEELRTSVKAYLEIADKVRSGQKVIKKAYYDALAEQFGRTAKSFEFRMQNISYVLSLMGRDWVPGLKPKRNVGTHVAALIESYINEIEQRLAVPVAEFEKQVREKRGRYKIPPNGQKRPLSKTVAITQYERDPAVKAWVLDNSRGLCECCSDPAPFLDSDGRPFLEVHHVRRLADGGSDTTTNAVALCPNCHRALHYSQDLKELLEVLYTKVMRLVRE</sequence>
<dbReference type="RefSeq" id="WP_281246542.1">
    <property type="nucleotide sequence ID" value="NZ_FNIJ01000011.1"/>
</dbReference>
<evidence type="ECO:0000259" key="1">
    <source>
        <dbReference type="SMART" id="SM00507"/>
    </source>
</evidence>
<dbReference type="CDD" id="cd00085">
    <property type="entry name" value="HNHc"/>
    <property type="match status" value="1"/>
</dbReference>
<dbReference type="Proteomes" id="UP000242957">
    <property type="component" value="Unassembled WGS sequence"/>
</dbReference>
<dbReference type="SMART" id="SM00507">
    <property type="entry name" value="HNHc"/>
    <property type="match status" value="1"/>
</dbReference>
<name>A0A1H0JCF4_9PSED</name>
<dbReference type="Pfam" id="PF01844">
    <property type="entry name" value="HNH"/>
    <property type="match status" value="1"/>
</dbReference>
<keyword evidence="3" id="KW-1185">Reference proteome</keyword>
<dbReference type="InterPro" id="IPR003615">
    <property type="entry name" value="HNH_nuc"/>
</dbReference>
<protein>
    <submittedName>
        <fullName evidence="2">5-methylcytosine-specific restriction enzyme A</fullName>
    </submittedName>
</protein>
<dbReference type="EMBL" id="FNIJ01000011">
    <property type="protein sequence ID" value="SDO41324.1"/>
    <property type="molecule type" value="Genomic_DNA"/>
</dbReference>
<dbReference type="GO" id="GO:0004519">
    <property type="term" value="F:endonuclease activity"/>
    <property type="evidence" value="ECO:0007669"/>
    <property type="project" value="InterPro"/>
</dbReference>
<accession>A0A1H0JCF4</accession>
<dbReference type="AlphaFoldDB" id="A0A1H0JCF4"/>
<proteinExistence type="predicted"/>
<feature type="domain" description="HNH nuclease" evidence="1">
    <location>
        <begin position="140"/>
        <end position="199"/>
    </location>
</feature>
<evidence type="ECO:0000313" key="3">
    <source>
        <dbReference type="Proteomes" id="UP000242957"/>
    </source>
</evidence>
<gene>
    <name evidence="2" type="ORF">SAMN05216193_11128</name>
</gene>
<dbReference type="GO" id="GO:0003676">
    <property type="term" value="F:nucleic acid binding"/>
    <property type="evidence" value="ECO:0007669"/>
    <property type="project" value="InterPro"/>
</dbReference>
<organism evidence="2 3">
    <name type="scientific">Pseudomonas jinjuensis</name>
    <dbReference type="NCBI Taxonomy" id="198616"/>
    <lineage>
        <taxon>Bacteria</taxon>
        <taxon>Pseudomonadati</taxon>
        <taxon>Pseudomonadota</taxon>
        <taxon>Gammaproteobacteria</taxon>
        <taxon>Pseudomonadales</taxon>
        <taxon>Pseudomonadaceae</taxon>
        <taxon>Pseudomonas</taxon>
    </lineage>
</organism>
<dbReference type="InterPro" id="IPR002711">
    <property type="entry name" value="HNH"/>
</dbReference>
<reference evidence="3" key="1">
    <citation type="submission" date="2016-10" db="EMBL/GenBank/DDBJ databases">
        <authorList>
            <person name="Varghese N."/>
            <person name="Submissions S."/>
        </authorList>
    </citation>
    <scope>NUCLEOTIDE SEQUENCE [LARGE SCALE GENOMIC DNA]</scope>
    <source>
        <strain evidence="3">JCM 21621</strain>
    </source>
</reference>
<evidence type="ECO:0000313" key="2">
    <source>
        <dbReference type="EMBL" id="SDO41324.1"/>
    </source>
</evidence>
<dbReference type="GO" id="GO:0008270">
    <property type="term" value="F:zinc ion binding"/>
    <property type="evidence" value="ECO:0007669"/>
    <property type="project" value="InterPro"/>
</dbReference>